<sequence length="229" mass="24683">MTDSSSSKSPGDIRSLFGLPPHSENLTRYLTFLANLVSTPVPPTPEVKAYSDAVYLNYYPLGLSLLFSPHSGYKPKSGLKFGDLNKEKLALDSIDIYNIPMHSSSDPRSKGTSSRIAELAFSTFPLSPLVLDVAKGVTDKDNKVLVRPSQLELKPGATGREIVQCLGEPERKGGGAGPSSGSIGIWCEWSKDGIMVEFGGDEAKGPQAWERGKDAVWKVITLFPPKSQG</sequence>
<dbReference type="EMBL" id="LUEZ02000010">
    <property type="protein sequence ID" value="RDB29111.1"/>
    <property type="molecule type" value="Genomic_DNA"/>
</dbReference>
<dbReference type="InParanoid" id="A0A369K3A9"/>
<accession>A0A369K3A9</accession>
<dbReference type="OrthoDB" id="2224399at2759"/>
<dbReference type="AlphaFoldDB" id="A0A369K3A9"/>
<gene>
    <name evidence="1" type="ORF">Hypma_015680</name>
</gene>
<protein>
    <submittedName>
        <fullName evidence="1">Uncharacterized protein</fullName>
    </submittedName>
</protein>
<reference evidence="1" key="1">
    <citation type="submission" date="2018-04" db="EMBL/GenBank/DDBJ databases">
        <title>Whole genome sequencing of Hypsizygus marmoreus.</title>
        <authorList>
            <person name="Choi I.-G."/>
            <person name="Min B."/>
            <person name="Kim J.-G."/>
            <person name="Kim S."/>
            <person name="Oh Y.-L."/>
            <person name="Kong W.-S."/>
            <person name="Park H."/>
            <person name="Jeong J."/>
            <person name="Song E.-S."/>
        </authorList>
    </citation>
    <scope>NUCLEOTIDE SEQUENCE [LARGE SCALE GENOMIC DNA]</scope>
    <source>
        <strain evidence="1">51987-8</strain>
    </source>
</reference>
<evidence type="ECO:0000313" key="2">
    <source>
        <dbReference type="Proteomes" id="UP000076154"/>
    </source>
</evidence>
<dbReference type="Proteomes" id="UP000076154">
    <property type="component" value="Unassembled WGS sequence"/>
</dbReference>
<name>A0A369K3A9_HYPMA</name>
<evidence type="ECO:0000313" key="1">
    <source>
        <dbReference type="EMBL" id="RDB29111.1"/>
    </source>
</evidence>
<keyword evidence="2" id="KW-1185">Reference proteome</keyword>
<organism evidence="1 2">
    <name type="scientific">Hypsizygus marmoreus</name>
    <name type="common">White beech mushroom</name>
    <name type="synonym">Agaricus marmoreus</name>
    <dbReference type="NCBI Taxonomy" id="39966"/>
    <lineage>
        <taxon>Eukaryota</taxon>
        <taxon>Fungi</taxon>
        <taxon>Dikarya</taxon>
        <taxon>Basidiomycota</taxon>
        <taxon>Agaricomycotina</taxon>
        <taxon>Agaricomycetes</taxon>
        <taxon>Agaricomycetidae</taxon>
        <taxon>Agaricales</taxon>
        <taxon>Tricholomatineae</taxon>
        <taxon>Lyophyllaceae</taxon>
        <taxon>Hypsizygus</taxon>
    </lineage>
</organism>
<proteinExistence type="predicted"/>
<comment type="caution">
    <text evidence="1">The sequence shown here is derived from an EMBL/GenBank/DDBJ whole genome shotgun (WGS) entry which is preliminary data.</text>
</comment>